<accession>A0A1W1CBG3</accession>
<dbReference type="InterPro" id="IPR022560">
    <property type="entry name" value="DUF3473"/>
</dbReference>
<dbReference type="InterPro" id="IPR011330">
    <property type="entry name" value="Glyco_hydro/deAcase_b/a-brl"/>
</dbReference>
<proteinExistence type="predicted"/>
<dbReference type="Pfam" id="PF11959">
    <property type="entry name" value="DUF3473"/>
    <property type="match status" value="1"/>
</dbReference>
<organism evidence="2">
    <name type="scientific">hydrothermal vent metagenome</name>
    <dbReference type="NCBI Taxonomy" id="652676"/>
    <lineage>
        <taxon>unclassified sequences</taxon>
        <taxon>metagenomes</taxon>
        <taxon>ecological metagenomes</taxon>
    </lineage>
</organism>
<dbReference type="PANTHER" id="PTHR47561">
    <property type="entry name" value="POLYSACCHARIDE DEACETYLASE FAMILY PROTEIN (AFU_ORTHOLOGUE AFUA_6G05030)"/>
    <property type="match status" value="1"/>
</dbReference>
<protein>
    <submittedName>
        <fullName evidence="2">Polysaccharide deacetylase</fullName>
    </submittedName>
</protein>
<evidence type="ECO:0000313" key="2">
    <source>
        <dbReference type="EMBL" id="SFV63041.1"/>
    </source>
</evidence>
<dbReference type="GO" id="GO:0016810">
    <property type="term" value="F:hydrolase activity, acting on carbon-nitrogen (but not peptide) bonds"/>
    <property type="evidence" value="ECO:0007669"/>
    <property type="project" value="InterPro"/>
</dbReference>
<dbReference type="SUPFAM" id="SSF88713">
    <property type="entry name" value="Glycoside hydrolase/deacetylase"/>
    <property type="match status" value="1"/>
</dbReference>
<dbReference type="Pfam" id="PF01522">
    <property type="entry name" value="Polysacc_deac_1"/>
    <property type="match status" value="1"/>
</dbReference>
<gene>
    <name evidence="2" type="ORF">MNB_SV-14-659</name>
</gene>
<evidence type="ECO:0000259" key="1">
    <source>
        <dbReference type="PROSITE" id="PS51677"/>
    </source>
</evidence>
<dbReference type="PROSITE" id="PS51677">
    <property type="entry name" value="NODB"/>
    <property type="match status" value="1"/>
</dbReference>
<dbReference type="CDD" id="cd10941">
    <property type="entry name" value="CE4_PuuE_HpPgdA_like_2"/>
    <property type="match status" value="1"/>
</dbReference>
<dbReference type="AlphaFoldDB" id="A0A1W1CBG3"/>
<dbReference type="Gene3D" id="3.20.20.370">
    <property type="entry name" value="Glycoside hydrolase/deacetylase"/>
    <property type="match status" value="1"/>
</dbReference>
<dbReference type="InterPro" id="IPR002509">
    <property type="entry name" value="NODB_dom"/>
</dbReference>
<dbReference type="PANTHER" id="PTHR47561:SF1">
    <property type="entry name" value="POLYSACCHARIDE DEACETYLASE FAMILY PROTEIN (AFU_ORTHOLOGUE AFUA_6G05030)"/>
    <property type="match status" value="1"/>
</dbReference>
<name>A0A1W1CBG3_9ZZZZ</name>
<dbReference type="InterPro" id="IPR045235">
    <property type="entry name" value="PuuE_HpPgdA-like"/>
</dbReference>
<dbReference type="EMBL" id="FPHN01000150">
    <property type="protein sequence ID" value="SFV63041.1"/>
    <property type="molecule type" value="Genomic_DNA"/>
</dbReference>
<feature type="domain" description="NodB homology" evidence="1">
    <location>
        <begin position="23"/>
        <end position="135"/>
    </location>
</feature>
<dbReference type="GO" id="GO:0005975">
    <property type="term" value="P:carbohydrate metabolic process"/>
    <property type="evidence" value="ECO:0007669"/>
    <property type="project" value="InterPro"/>
</dbReference>
<reference evidence="2" key="1">
    <citation type="submission" date="2016-10" db="EMBL/GenBank/DDBJ databases">
        <authorList>
            <person name="de Groot N.N."/>
        </authorList>
    </citation>
    <scope>NUCLEOTIDE SEQUENCE</scope>
</reference>
<sequence length="291" mass="34145">MNILTFDIEEWFHLLDHNSTRTEKEWSNYEYRLDANMDRIFELLDRKKQKATFFVLGWVAREFPNILKKIDSMGFEIGTHSDMHQLVYEQNRVEFNNDLKRSISSIEDVIGKKVKTYRAPGFSIKENNKWVFESLIENGIEIDCSVFPANRSHGGFKSYGYSQPSIIDIGGASLKEFPINTIDIGGKNIIFSGGGYFRLIPYPLIKRMMKRSDYVMTYFHPRDFDSMQPMINDLSLMRKFRSYYGLNSAFSKLERLIDDFAFVDIAQADKSINWEYQKIIRFNSENTFSYG</sequence>